<dbReference type="Pfam" id="PF00593">
    <property type="entry name" value="TonB_dep_Rec_b-barrel"/>
    <property type="match status" value="1"/>
</dbReference>
<organism evidence="15 16">
    <name type="scientific">Salegentibacter salegens</name>
    <dbReference type="NCBI Taxonomy" id="143223"/>
    <lineage>
        <taxon>Bacteria</taxon>
        <taxon>Pseudomonadati</taxon>
        <taxon>Bacteroidota</taxon>
        <taxon>Flavobacteriia</taxon>
        <taxon>Flavobacteriales</taxon>
        <taxon>Flavobacteriaceae</taxon>
        <taxon>Salegentibacter</taxon>
    </lineage>
</organism>
<dbReference type="CDD" id="cd01347">
    <property type="entry name" value="ligand_gated_channel"/>
    <property type="match status" value="1"/>
</dbReference>
<dbReference type="InterPro" id="IPR012910">
    <property type="entry name" value="Plug_dom"/>
</dbReference>
<dbReference type="EMBL" id="LT670848">
    <property type="protein sequence ID" value="SHM84101.1"/>
    <property type="molecule type" value="Genomic_DNA"/>
</dbReference>
<dbReference type="InterPro" id="IPR036942">
    <property type="entry name" value="Beta-barrel_TonB_sf"/>
</dbReference>
<dbReference type="InterPro" id="IPR000531">
    <property type="entry name" value="Beta-barrel_TonB"/>
</dbReference>
<evidence type="ECO:0000256" key="9">
    <source>
        <dbReference type="ARBA" id="ARBA00023237"/>
    </source>
</evidence>
<sequence length="801" mass="90667">MRSLTGVILLFFMVNSIYAQQIQVLDEDNQEPLASVAIYNESKTKSALTNFSGKADISAFNRDEIIHFSHVNYSNRSLKKSQVIQNQNKVYLKSNDNELEQVVLSVAKFEMNKDEIPQKIVSFSANDIIMASPQTSADLLESSGQVFIQKSQLGGGSPMIRGFSTNRLLITVDGVRMNTAIFRSGNLQNIISIDPLAVEKTEVILGPGSVVYGSDAIGGVMNFYSLKPKFSFGEKAAVSGSAYSRYASANNEKTVHADVNIGLENWAFLSSVSFSDFDDLRMGSHGPDEYLRNEYAVRRNGEDVIVPNDNPQMQKPTGYQQVNLLQKVKFMPHKDWDLNLGLIYSTTSDFPRFDRLYRKRDGNLRSAEWYYGPQEWFMGNFKINKKGDGALYDKAQMTAAYQFFEESRHNRDFGEDWLYNTKENVDAYSVNFDFEKTFEKSRLFYGAEYVFNKVNSTGFTENILTEEENITASRYPDGSTWQSIAAYTTYQWKIQEDLSFQSGLRYNHILVDADFDENLYDFPFQKANINTGALTGSAGINWQQNRFIGWRLNLSTAFRAPNIDDVGKIFDSEPGAVVVPNPDLKPEYAYSSELGFDWKPAENISFIATAFYTYLNDAMVRRDFNLNGETEIDYQGEPSRVQAIQNTAKAHVYGFESGIEIDLSVALRFSSQISITEGKEEQEDGSTAALRHAAPIFGNTHLIWHKKRLKFDLFAEYNGQFDYEDLAPSEQGKAYLYAIDDNGNPYSPSWYSLNLTGQYEFSKNLLATASLENITDQRYRTYSSGIAAAGRNLILALRYSF</sequence>
<dbReference type="PROSITE" id="PS52016">
    <property type="entry name" value="TONB_DEPENDENT_REC_3"/>
    <property type="match status" value="1"/>
</dbReference>
<evidence type="ECO:0000256" key="6">
    <source>
        <dbReference type="ARBA" id="ARBA00023077"/>
    </source>
</evidence>
<dbReference type="Gene3D" id="2.170.130.10">
    <property type="entry name" value="TonB-dependent receptor, plug domain"/>
    <property type="match status" value="1"/>
</dbReference>
<dbReference type="InterPro" id="IPR037066">
    <property type="entry name" value="Plug_dom_sf"/>
</dbReference>
<evidence type="ECO:0000259" key="14">
    <source>
        <dbReference type="Pfam" id="PF07715"/>
    </source>
</evidence>
<accession>A0A1M7M0Q1</accession>
<dbReference type="Pfam" id="PF07715">
    <property type="entry name" value="Plug"/>
    <property type="match status" value="1"/>
</dbReference>
<evidence type="ECO:0000256" key="3">
    <source>
        <dbReference type="ARBA" id="ARBA00022452"/>
    </source>
</evidence>
<keyword evidence="6 11" id="KW-0798">TonB box</keyword>
<dbReference type="Gene3D" id="2.40.170.20">
    <property type="entry name" value="TonB-dependent receptor, beta-barrel domain"/>
    <property type="match status" value="1"/>
</dbReference>
<keyword evidence="7 10" id="KW-0472">Membrane</keyword>
<feature type="signal peptide" evidence="12">
    <location>
        <begin position="1"/>
        <end position="19"/>
    </location>
</feature>
<evidence type="ECO:0000256" key="5">
    <source>
        <dbReference type="ARBA" id="ARBA00022729"/>
    </source>
</evidence>
<comment type="subcellular location">
    <subcellularLocation>
        <location evidence="1 10">Cell outer membrane</location>
        <topology evidence="1 10">Multi-pass membrane protein</topology>
    </subcellularLocation>
</comment>
<dbReference type="PANTHER" id="PTHR30069:SF29">
    <property type="entry name" value="HEMOGLOBIN AND HEMOGLOBIN-HAPTOGLOBIN-BINDING PROTEIN 1-RELATED"/>
    <property type="match status" value="1"/>
</dbReference>
<evidence type="ECO:0000259" key="13">
    <source>
        <dbReference type="Pfam" id="PF00593"/>
    </source>
</evidence>
<evidence type="ECO:0000256" key="2">
    <source>
        <dbReference type="ARBA" id="ARBA00022448"/>
    </source>
</evidence>
<proteinExistence type="inferred from homology"/>
<dbReference type="PROSITE" id="PS01156">
    <property type="entry name" value="TONB_DEPENDENT_REC_2"/>
    <property type="match status" value="1"/>
</dbReference>
<keyword evidence="3 10" id="KW-1134">Transmembrane beta strand</keyword>
<dbReference type="InterPro" id="IPR039426">
    <property type="entry name" value="TonB-dep_rcpt-like"/>
</dbReference>
<name>A0A1M7M0Q1_9FLAO</name>
<dbReference type="InterPro" id="IPR010917">
    <property type="entry name" value="TonB_rcpt_CS"/>
</dbReference>
<gene>
    <name evidence="15" type="ORF">SAMN05878281_2211</name>
</gene>
<dbReference type="GO" id="GO:0009279">
    <property type="term" value="C:cell outer membrane"/>
    <property type="evidence" value="ECO:0007669"/>
    <property type="project" value="UniProtKB-SubCell"/>
</dbReference>
<feature type="domain" description="TonB-dependent receptor plug" evidence="14">
    <location>
        <begin position="113"/>
        <end position="220"/>
    </location>
</feature>
<dbReference type="PANTHER" id="PTHR30069">
    <property type="entry name" value="TONB-DEPENDENT OUTER MEMBRANE RECEPTOR"/>
    <property type="match status" value="1"/>
</dbReference>
<keyword evidence="16" id="KW-1185">Reference proteome</keyword>
<feature type="chain" id="PRO_5009928097" evidence="12">
    <location>
        <begin position="20"/>
        <end position="801"/>
    </location>
</feature>
<dbReference type="GO" id="GO:0044718">
    <property type="term" value="P:siderophore transmembrane transport"/>
    <property type="evidence" value="ECO:0007669"/>
    <property type="project" value="TreeGrafter"/>
</dbReference>
<feature type="domain" description="TonB-dependent receptor-like beta-barrel" evidence="13">
    <location>
        <begin position="348"/>
        <end position="774"/>
    </location>
</feature>
<evidence type="ECO:0000313" key="15">
    <source>
        <dbReference type="EMBL" id="SHM84101.1"/>
    </source>
</evidence>
<dbReference type="OrthoDB" id="9764669at2"/>
<keyword evidence="4 10" id="KW-0812">Transmembrane</keyword>
<dbReference type="STRING" id="143223.SAMN05878281_2211"/>
<evidence type="ECO:0000256" key="10">
    <source>
        <dbReference type="PROSITE-ProRule" id="PRU01360"/>
    </source>
</evidence>
<evidence type="ECO:0000256" key="1">
    <source>
        <dbReference type="ARBA" id="ARBA00004571"/>
    </source>
</evidence>
<dbReference type="Pfam" id="PF13715">
    <property type="entry name" value="CarbopepD_reg_2"/>
    <property type="match status" value="1"/>
</dbReference>
<evidence type="ECO:0000256" key="4">
    <source>
        <dbReference type="ARBA" id="ARBA00022692"/>
    </source>
</evidence>
<evidence type="ECO:0000256" key="8">
    <source>
        <dbReference type="ARBA" id="ARBA00023170"/>
    </source>
</evidence>
<evidence type="ECO:0000313" key="16">
    <source>
        <dbReference type="Proteomes" id="UP000190235"/>
    </source>
</evidence>
<protein>
    <submittedName>
        <fullName evidence="15">Hemoglobin/transferrin/lactoferrin receptor protein</fullName>
    </submittedName>
</protein>
<dbReference type="RefSeq" id="WP_079735275.1">
    <property type="nucleotide sequence ID" value="NZ_LT670848.1"/>
</dbReference>
<comment type="similarity">
    <text evidence="10 11">Belongs to the TonB-dependent receptor family.</text>
</comment>
<dbReference type="GO" id="GO:0015344">
    <property type="term" value="F:siderophore uptake transmembrane transporter activity"/>
    <property type="evidence" value="ECO:0007669"/>
    <property type="project" value="TreeGrafter"/>
</dbReference>
<keyword evidence="9 10" id="KW-0998">Cell outer membrane</keyword>
<dbReference type="SUPFAM" id="SSF56935">
    <property type="entry name" value="Porins"/>
    <property type="match status" value="1"/>
</dbReference>
<evidence type="ECO:0000256" key="12">
    <source>
        <dbReference type="SAM" id="SignalP"/>
    </source>
</evidence>
<reference evidence="16" key="1">
    <citation type="submission" date="2016-11" db="EMBL/GenBank/DDBJ databases">
        <authorList>
            <person name="Varghese N."/>
            <person name="Submissions S."/>
        </authorList>
    </citation>
    <scope>NUCLEOTIDE SEQUENCE [LARGE SCALE GENOMIC DNA]</scope>
    <source>
        <strain evidence="16">ACAM 48</strain>
    </source>
</reference>
<dbReference type="AlphaFoldDB" id="A0A1M7M0Q1"/>
<evidence type="ECO:0000256" key="7">
    <source>
        <dbReference type="ARBA" id="ARBA00023136"/>
    </source>
</evidence>
<evidence type="ECO:0000256" key="11">
    <source>
        <dbReference type="RuleBase" id="RU003357"/>
    </source>
</evidence>
<dbReference type="Proteomes" id="UP000190235">
    <property type="component" value="Chromosome I"/>
</dbReference>
<keyword evidence="8 15" id="KW-0675">Receptor</keyword>
<keyword evidence="2 10" id="KW-0813">Transport</keyword>
<keyword evidence="5 12" id="KW-0732">Signal</keyword>